<dbReference type="EMBL" id="CABVGX010000059">
    <property type="protein sequence ID" value="VVN33015.1"/>
    <property type="molecule type" value="Genomic_DNA"/>
</dbReference>
<accession>A0A5E6WWQ1</accession>
<organism evidence="1 2">
    <name type="scientific">Pseudomonas fluorescens</name>
    <dbReference type="NCBI Taxonomy" id="294"/>
    <lineage>
        <taxon>Bacteria</taxon>
        <taxon>Pseudomonadati</taxon>
        <taxon>Pseudomonadota</taxon>
        <taxon>Gammaproteobacteria</taxon>
        <taxon>Pseudomonadales</taxon>
        <taxon>Pseudomonadaceae</taxon>
        <taxon>Pseudomonas</taxon>
    </lineage>
</organism>
<name>A0A5E6WWQ1_PSEFL</name>
<proteinExistence type="predicted"/>
<dbReference type="AlphaFoldDB" id="A0A5E6WWQ1"/>
<protein>
    <submittedName>
        <fullName evidence="1">Uncharacterized protein</fullName>
    </submittedName>
</protein>
<reference evidence="1 2" key="1">
    <citation type="submission" date="2019-09" db="EMBL/GenBank/DDBJ databases">
        <authorList>
            <person name="Chandra G."/>
            <person name="Truman W A."/>
        </authorList>
    </citation>
    <scope>NUCLEOTIDE SEQUENCE [LARGE SCALE GENOMIC DNA]</scope>
    <source>
        <strain evidence="1">PS645</strain>
    </source>
</reference>
<sequence>MLREEVALFTAGSVNGRRLIQRIAAQHHQHGRDPIADAFAEIAGLEGGSDHLIDDHRTLRIGQAIFQAITDFDAQLAIIASDDQQCAVVLVFLADTPVTSELITEVGDVGTLQIRQRYHDQLLARGFFVGTELLIQLLAHRGFDHLGVVDDPPGQLRKLQLGLRRHCKHPEQQHQAHFQHAHMQPRPCTHIKAFPRFTYLA</sequence>
<evidence type="ECO:0000313" key="2">
    <source>
        <dbReference type="Proteomes" id="UP000325607"/>
    </source>
</evidence>
<evidence type="ECO:0000313" key="1">
    <source>
        <dbReference type="EMBL" id="VVN33015.1"/>
    </source>
</evidence>
<dbReference type="Proteomes" id="UP000325607">
    <property type="component" value="Unassembled WGS sequence"/>
</dbReference>
<gene>
    <name evidence="1" type="ORF">PS645_04930</name>
</gene>